<evidence type="ECO:0000256" key="1">
    <source>
        <dbReference type="SAM" id="Phobius"/>
    </source>
</evidence>
<sequence length="63" mass="7168">MKLLDTLKCHWPFGLVASMLGLVIYSISTLVDMIDANWSLRGSFFSIVLSFIIYIVLKAIWSE</sequence>
<protein>
    <submittedName>
        <fullName evidence="2">Uncharacterized protein</fullName>
    </submittedName>
</protein>
<comment type="caution">
    <text evidence="2">The sequence shown here is derived from an EMBL/GenBank/DDBJ whole genome shotgun (WGS) entry which is preliminary data.</text>
</comment>
<dbReference type="AlphaFoldDB" id="A0A0F9LSR3"/>
<keyword evidence="1" id="KW-1133">Transmembrane helix</keyword>
<reference evidence="2" key="1">
    <citation type="journal article" date="2015" name="Nature">
        <title>Complex archaea that bridge the gap between prokaryotes and eukaryotes.</title>
        <authorList>
            <person name="Spang A."/>
            <person name="Saw J.H."/>
            <person name="Jorgensen S.L."/>
            <person name="Zaremba-Niedzwiedzka K."/>
            <person name="Martijn J."/>
            <person name="Lind A.E."/>
            <person name="van Eijk R."/>
            <person name="Schleper C."/>
            <person name="Guy L."/>
            <person name="Ettema T.J."/>
        </authorList>
    </citation>
    <scope>NUCLEOTIDE SEQUENCE</scope>
</reference>
<evidence type="ECO:0000313" key="2">
    <source>
        <dbReference type="EMBL" id="KKM60142.1"/>
    </source>
</evidence>
<gene>
    <name evidence="2" type="ORF">LCGC14_1544850</name>
</gene>
<feature type="transmembrane region" description="Helical" evidence="1">
    <location>
        <begin position="12"/>
        <end position="31"/>
    </location>
</feature>
<proteinExistence type="predicted"/>
<dbReference type="EMBL" id="LAZR01011734">
    <property type="protein sequence ID" value="KKM60142.1"/>
    <property type="molecule type" value="Genomic_DNA"/>
</dbReference>
<feature type="transmembrane region" description="Helical" evidence="1">
    <location>
        <begin position="43"/>
        <end position="61"/>
    </location>
</feature>
<accession>A0A0F9LSR3</accession>
<name>A0A0F9LSR3_9ZZZZ</name>
<keyword evidence="1" id="KW-0472">Membrane</keyword>
<organism evidence="2">
    <name type="scientific">marine sediment metagenome</name>
    <dbReference type="NCBI Taxonomy" id="412755"/>
    <lineage>
        <taxon>unclassified sequences</taxon>
        <taxon>metagenomes</taxon>
        <taxon>ecological metagenomes</taxon>
    </lineage>
</organism>
<keyword evidence="1" id="KW-0812">Transmembrane</keyword>